<dbReference type="EMBL" id="PQCO01000056">
    <property type="protein sequence ID" value="PUE05630.1"/>
    <property type="molecule type" value="Genomic_DNA"/>
</dbReference>
<dbReference type="Proteomes" id="UP000250928">
    <property type="component" value="Unassembled WGS sequence"/>
</dbReference>
<dbReference type="PANTHER" id="PTHR46494:SF3">
    <property type="entry name" value="ZINC TRANSPORT PROTEIN ZNTB"/>
    <property type="match status" value="1"/>
</dbReference>
<evidence type="ECO:0000256" key="5">
    <source>
        <dbReference type="ARBA" id="ARBA00022519"/>
    </source>
</evidence>
<evidence type="ECO:0000256" key="2">
    <source>
        <dbReference type="ARBA" id="ARBA00009765"/>
    </source>
</evidence>
<dbReference type="AlphaFoldDB" id="A0A6N4E0W1"/>
<evidence type="ECO:0000256" key="7">
    <source>
        <dbReference type="ARBA" id="ARBA00022833"/>
    </source>
</evidence>
<keyword evidence="3" id="KW-0813">Transport</keyword>
<evidence type="ECO:0008006" key="14">
    <source>
        <dbReference type="Google" id="ProtNLM"/>
    </source>
</evidence>
<keyword evidence="4" id="KW-1003">Cell membrane</keyword>
<evidence type="ECO:0000313" key="13">
    <source>
        <dbReference type="Proteomes" id="UP000250928"/>
    </source>
</evidence>
<evidence type="ECO:0000256" key="9">
    <source>
        <dbReference type="ARBA" id="ARBA00023065"/>
    </source>
</evidence>
<feature type="transmembrane region" description="Helical" evidence="11">
    <location>
        <begin position="199"/>
        <end position="221"/>
    </location>
</feature>
<dbReference type="GO" id="GO:0005886">
    <property type="term" value="C:plasma membrane"/>
    <property type="evidence" value="ECO:0007669"/>
    <property type="project" value="UniProtKB-SubCell"/>
</dbReference>
<dbReference type="InterPro" id="IPR045861">
    <property type="entry name" value="CorA_cytoplasmic_dom"/>
</dbReference>
<dbReference type="Pfam" id="PF01544">
    <property type="entry name" value="CorA"/>
    <property type="match status" value="1"/>
</dbReference>
<keyword evidence="9" id="KW-0406">Ion transport</keyword>
<evidence type="ECO:0000256" key="8">
    <source>
        <dbReference type="ARBA" id="ARBA00022989"/>
    </source>
</evidence>
<keyword evidence="7" id="KW-0862">Zinc</keyword>
<dbReference type="InterPro" id="IPR002523">
    <property type="entry name" value="MgTranspt_CorA/ZnTranspt_ZntB"/>
</dbReference>
<dbReference type="Gene3D" id="1.20.58.340">
    <property type="entry name" value="Magnesium transport protein CorA, transmembrane region"/>
    <property type="match status" value="2"/>
</dbReference>
<proteinExistence type="inferred from homology"/>
<dbReference type="SUPFAM" id="SSF144083">
    <property type="entry name" value="Magnesium transport protein CorA, transmembrane region"/>
    <property type="match status" value="1"/>
</dbReference>
<dbReference type="GO" id="GO:0015095">
    <property type="term" value="F:magnesium ion transmembrane transporter activity"/>
    <property type="evidence" value="ECO:0007669"/>
    <property type="project" value="TreeGrafter"/>
</dbReference>
<sequence length="225" mass="25420">MVSVRIWSDGRRVVSCRKRFLVSETDIVRAFQRGRGTRGPGDYITLMAEKMVSHMGEVIESLEDASDGLSERLLSGDTLTLRSELAEVKRAIIRLRRYLAPQREALSGVSESELEWLNDMHRARLREIADHTLRFLEDLDAARERASVTQEELLHHLSEQAERRMFLLAVITTVFLPLSFVTGLLGINVGGIPGADEPVAFLIVTLLLVVLAAGVLGVLWWRRWF</sequence>
<evidence type="ECO:0000256" key="3">
    <source>
        <dbReference type="ARBA" id="ARBA00022448"/>
    </source>
</evidence>
<dbReference type="GO" id="GO:0050897">
    <property type="term" value="F:cobalt ion binding"/>
    <property type="evidence" value="ECO:0007669"/>
    <property type="project" value="TreeGrafter"/>
</dbReference>
<feature type="transmembrane region" description="Helical" evidence="11">
    <location>
        <begin position="165"/>
        <end position="187"/>
    </location>
</feature>
<dbReference type="PANTHER" id="PTHR46494">
    <property type="entry name" value="CORA FAMILY METAL ION TRANSPORTER (EUROFUNG)"/>
    <property type="match status" value="1"/>
</dbReference>
<organism evidence="12 13">
    <name type="scientific">Candidatus Sedimenticola endophacoides</name>
    <dbReference type="NCBI Taxonomy" id="2548426"/>
    <lineage>
        <taxon>Bacteria</taxon>
        <taxon>Pseudomonadati</taxon>
        <taxon>Pseudomonadota</taxon>
        <taxon>Gammaproteobacteria</taxon>
        <taxon>Chromatiales</taxon>
        <taxon>Sedimenticolaceae</taxon>
        <taxon>Sedimenticola</taxon>
    </lineage>
</organism>
<dbReference type="InterPro" id="IPR045863">
    <property type="entry name" value="CorA_TM1_TM2"/>
</dbReference>
<accession>A0A6N4E0W1</accession>
<evidence type="ECO:0000313" key="12">
    <source>
        <dbReference type="EMBL" id="PUE05630.1"/>
    </source>
</evidence>
<keyword evidence="5" id="KW-0997">Cell inner membrane</keyword>
<dbReference type="GO" id="GO:0000287">
    <property type="term" value="F:magnesium ion binding"/>
    <property type="evidence" value="ECO:0007669"/>
    <property type="project" value="TreeGrafter"/>
</dbReference>
<evidence type="ECO:0000256" key="11">
    <source>
        <dbReference type="SAM" id="Phobius"/>
    </source>
</evidence>
<keyword evidence="10 11" id="KW-0472">Membrane</keyword>
<evidence type="ECO:0000256" key="10">
    <source>
        <dbReference type="ARBA" id="ARBA00023136"/>
    </source>
</evidence>
<keyword evidence="6 11" id="KW-0812">Transmembrane</keyword>
<dbReference type="SUPFAM" id="SSF143865">
    <property type="entry name" value="CorA soluble domain-like"/>
    <property type="match status" value="1"/>
</dbReference>
<gene>
    <name evidence="12" type="ORF">C3L24_00765</name>
</gene>
<reference evidence="12 13" key="1">
    <citation type="submission" date="2018-01" db="EMBL/GenBank/DDBJ databases">
        <title>Novel co-symbiosis in the lucinid bivalve Phacoides pectinatus.</title>
        <authorList>
            <person name="Lim S.J."/>
            <person name="Davis B.G."/>
            <person name="Gill D.E."/>
            <person name="Engel A.S."/>
            <person name="Anderson L.C."/>
            <person name="Campbell B.J."/>
        </authorList>
    </citation>
    <scope>NUCLEOTIDE SEQUENCE [LARGE SCALE GENOMIC DNA]</scope>
    <source>
        <strain evidence="12">N3_P5</strain>
    </source>
</reference>
<evidence type="ECO:0000256" key="4">
    <source>
        <dbReference type="ARBA" id="ARBA00022475"/>
    </source>
</evidence>
<comment type="subcellular location">
    <subcellularLocation>
        <location evidence="1">Cell membrane</location>
        <topology evidence="1">Multi-pass membrane protein</topology>
    </subcellularLocation>
</comment>
<comment type="similarity">
    <text evidence="2">Belongs to the CorA metal ion transporter (MIT) (TC 1.A.35) family.</text>
</comment>
<keyword evidence="8 11" id="KW-1133">Transmembrane helix</keyword>
<name>A0A6N4E0W1_9GAMM</name>
<protein>
    <recommendedName>
        <fullName evidence="14">Zinc transporter ZntB</fullName>
    </recommendedName>
</protein>
<evidence type="ECO:0000256" key="6">
    <source>
        <dbReference type="ARBA" id="ARBA00022692"/>
    </source>
</evidence>
<comment type="caution">
    <text evidence="12">The sequence shown here is derived from an EMBL/GenBank/DDBJ whole genome shotgun (WGS) entry which is preliminary data.</text>
</comment>
<dbReference type="GO" id="GO:0015087">
    <property type="term" value="F:cobalt ion transmembrane transporter activity"/>
    <property type="evidence" value="ECO:0007669"/>
    <property type="project" value="TreeGrafter"/>
</dbReference>
<evidence type="ECO:0000256" key="1">
    <source>
        <dbReference type="ARBA" id="ARBA00004651"/>
    </source>
</evidence>